<feature type="non-terminal residue" evidence="1">
    <location>
        <position position="1"/>
    </location>
</feature>
<name>X0Y1W3_9ZZZZ</name>
<organism evidence="1">
    <name type="scientific">marine sediment metagenome</name>
    <dbReference type="NCBI Taxonomy" id="412755"/>
    <lineage>
        <taxon>unclassified sequences</taxon>
        <taxon>metagenomes</taxon>
        <taxon>ecological metagenomes</taxon>
    </lineage>
</organism>
<gene>
    <name evidence="1" type="ORF">S01H1_85366</name>
</gene>
<dbReference type="EMBL" id="BARS01058597">
    <property type="protein sequence ID" value="GAG49680.1"/>
    <property type="molecule type" value="Genomic_DNA"/>
</dbReference>
<sequence length="29" mass="3165">VAFDEIHAVPMRATARALLRAPDQVIATM</sequence>
<protein>
    <submittedName>
        <fullName evidence="1">Uncharacterized protein</fullName>
    </submittedName>
</protein>
<evidence type="ECO:0000313" key="1">
    <source>
        <dbReference type="EMBL" id="GAG49680.1"/>
    </source>
</evidence>
<dbReference type="AlphaFoldDB" id="X0Y1W3"/>
<accession>X0Y1W3</accession>
<reference evidence="1" key="1">
    <citation type="journal article" date="2014" name="Front. Microbiol.">
        <title>High frequency of phylogenetically diverse reductive dehalogenase-homologous genes in deep subseafloor sedimentary metagenomes.</title>
        <authorList>
            <person name="Kawai M."/>
            <person name="Futagami T."/>
            <person name="Toyoda A."/>
            <person name="Takaki Y."/>
            <person name="Nishi S."/>
            <person name="Hori S."/>
            <person name="Arai W."/>
            <person name="Tsubouchi T."/>
            <person name="Morono Y."/>
            <person name="Uchiyama I."/>
            <person name="Ito T."/>
            <person name="Fujiyama A."/>
            <person name="Inagaki F."/>
            <person name="Takami H."/>
        </authorList>
    </citation>
    <scope>NUCLEOTIDE SEQUENCE</scope>
    <source>
        <strain evidence="1">Expedition CK06-06</strain>
    </source>
</reference>
<comment type="caution">
    <text evidence="1">The sequence shown here is derived from an EMBL/GenBank/DDBJ whole genome shotgun (WGS) entry which is preliminary data.</text>
</comment>
<proteinExistence type="predicted"/>